<dbReference type="Proteomes" id="UP000250028">
    <property type="component" value="Unassembled WGS sequence"/>
</dbReference>
<evidence type="ECO:0000313" key="2">
    <source>
        <dbReference type="Proteomes" id="UP000250028"/>
    </source>
</evidence>
<reference evidence="2" key="1">
    <citation type="submission" date="2016-10" db="EMBL/GenBank/DDBJ databases">
        <authorList>
            <person name="Varghese N."/>
            <person name="Submissions S."/>
        </authorList>
    </citation>
    <scope>NUCLEOTIDE SEQUENCE [LARGE SCALE GENOMIC DNA]</scope>
    <source>
        <strain evidence="2">DSM 22951</strain>
    </source>
</reference>
<keyword evidence="2" id="KW-1185">Reference proteome</keyword>
<organism evidence="1 2">
    <name type="scientific">Branchiibius hedensis</name>
    <dbReference type="NCBI Taxonomy" id="672460"/>
    <lineage>
        <taxon>Bacteria</taxon>
        <taxon>Bacillati</taxon>
        <taxon>Actinomycetota</taxon>
        <taxon>Actinomycetes</taxon>
        <taxon>Micrococcales</taxon>
        <taxon>Dermacoccaceae</taxon>
        <taxon>Branchiibius</taxon>
    </lineage>
</organism>
<sequence>MSTATTVSPIKVSAQTDNLISHAAHFMSVSKKAVVEEAIREYIANHRDDIQSGVRDAITQLDGSTASAVSLLSGLSAEELDDVGGLPS</sequence>
<dbReference type="EMBL" id="UESZ01000001">
    <property type="protein sequence ID" value="SSA35031.1"/>
    <property type="molecule type" value="Genomic_DNA"/>
</dbReference>
<evidence type="ECO:0000313" key="1">
    <source>
        <dbReference type="EMBL" id="SSA35031.1"/>
    </source>
</evidence>
<dbReference type="AlphaFoldDB" id="A0A2Y8ZRN6"/>
<proteinExistence type="predicted"/>
<gene>
    <name evidence="1" type="ORF">SAMN04489750_2366</name>
</gene>
<name>A0A2Y8ZRN6_9MICO</name>
<dbReference type="OrthoDB" id="9803128at2"/>
<protein>
    <submittedName>
        <fullName evidence="1">Uncharacterized protein</fullName>
    </submittedName>
</protein>
<accession>A0A2Y8ZRN6</accession>
<dbReference type="RefSeq" id="WP_109686038.1">
    <property type="nucleotide sequence ID" value="NZ_QGDN01000001.1"/>
</dbReference>